<comment type="similarity">
    <text evidence="3">Belongs to the DNA2/NAM7 helicase family.</text>
</comment>
<organism evidence="14">
    <name type="scientific">Melampsora larici-populina (strain 98AG31 / pathotype 3-4-7)</name>
    <name type="common">Poplar leaf rust fungus</name>
    <dbReference type="NCBI Taxonomy" id="747676"/>
    <lineage>
        <taxon>Eukaryota</taxon>
        <taxon>Fungi</taxon>
        <taxon>Dikarya</taxon>
        <taxon>Basidiomycota</taxon>
        <taxon>Pucciniomycotina</taxon>
        <taxon>Pucciniomycetes</taxon>
        <taxon>Pucciniales</taxon>
        <taxon>Melampsoraceae</taxon>
        <taxon>Melampsora</taxon>
    </lineage>
</organism>
<dbReference type="Proteomes" id="UP000001072">
    <property type="component" value="Unassembled WGS sequence"/>
</dbReference>
<keyword evidence="7" id="KW-0378">Hydrolase</keyword>
<evidence type="ECO:0000256" key="7">
    <source>
        <dbReference type="ARBA" id="ARBA00022801"/>
    </source>
</evidence>
<dbReference type="FunCoup" id="F4RYG5">
    <property type="interactions" value="205"/>
</dbReference>
<dbReference type="GO" id="GO:0043139">
    <property type="term" value="F:5'-3' DNA helicase activity"/>
    <property type="evidence" value="ECO:0007669"/>
    <property type="project" value="EnsemblFungi"/>
</dbReference>
<keyword evidence="10" id="KW-0539">Nucleus</keyword>
<evidence type="ECO:0000256" key="8">
    <source>
        <dbReference type="ARBA" id="ARBA00022806"/>
    </source>
</evidence>
<dbReference type="GO" id="GO:0003723">
    <property type="term" value="F:RNA binding"/>
    <property type="evidence" value="ECO:0007669"/>
    <property type="project" value="InterPro"/>
</dbReference>
<dbReference type="InterPro" id="IPR041679">
    <property type="entry name" value="DNA2/NAM7-like_C"/>
</dbReference>
<keyword evidence="6" id="KW-0547">Nucleotide-binding</keyword>
<dbReference type="InterPro" id="IPR048761">
    <property type="entry name" value="SMUBP-2_HCS1_1B"/>
</dbReference>
<evidence type="ECO:0000256" key="10">
    <source>
        <dbReference type="ARBA" id="ARBA00023242"/>
    </source>
</evidence>
<evidence type="ECO:0000256" key="11">
    <source>
        <dbReference type="SAM" id="MobiDB-lite"/>
    </source>
</evidence>
<dbReference type="Gene3D" id="3.40.50.300">
    <property type="entry name" value="P-loop containing nucleotide triphosphate hydrolases"/>
    <property type="match status" value="2"/>
</dbReference>
<keyword evidence="14" id="KW-1185">Reference proteome</keyword>
<evidence type="ECO:0000256" key="2">
    <source>
        <dbReference type="ARBA" id="ARBA00004496"/>
    </source>
</evidence>
<dbReference type="FunFam" id="3.40.50.300:FF:000326">
    <property type="entry name" value="P-loop containing nucleoside triphosphate hydrolase"/>
    <property type="match status" value="1"/>
</dbReference>
<reference evidence="14" key="1">
    <citation type="journal article" date="2011" name="Proc. Natl. Acad. Sci. U.S.A.">
        <title>Obligate biotrophy features unraveled by the genomic analysis of rust fungi.</title>
        <authorList>
            <person name="Duplessis S."/>
            <person name="Cuomo C.A."/>
            <person name="Lin Y.-C."/>
            <person name="Aerts A."/>
            <person name="Tisserant E."/>
            <person name="Veneault-Fourrey C."/>
            <person name="Joly D.L."/>
            <person name="Hacquard S."/>
            <person name="Amselem J."/>
            <person name="Cantarel B.L."/>
            <person name="Chiu R."/>
            <person name="Coutinho P.M."/>
            <person name="Feau N."/>
            <person name="Field M."/>
            <person name="Frey P."/>
            <person name="Gelhaye E."/>
            <person name="Goldberg J."/>
            <person name="Grabherr M.G."/>
            <person name="Kodira C.D."/>
            <person name="Kohler A."/>
            <person name="Kuees U."/>
            <person name="Lindquist E.A."/>
            <person name="Lucas S.M."/>
            <person name="Mago R."/>
            <person name="Mauceli E."/>
            <person name="Morin E."/>
            <person name="Murat C."/>
            <person name="Pangilinan J.L."/>
            <person name="Park R."/>
            <person name="Pearson M."/>
            <person name="Quesneville H."/>
            <person name="Rouhier N."/>
            <person name="Sakthikumar S."/>
            <person name="Salamov A.A."/>
            <person name="Schmutz J."/>
            <person name="Selles B."/>
            <person name="Shapiro H."/>
            <person name="Tanguay P."/>
            <person name="Tuskan G.A."/>
            <person name="Henrissat B."/>
            <person name="Van de Peer Y."/>
            <person name="Rouze P."/>
            <person name="Ellis J.G."/>
            <person name="Dodds P.N."/>
            <person name="Schein J.E."/>
            <person name="Zhong S."/>
            <person name="Hamelin R.C."/>
            <person name="Grigoriev I.V."/>
            <person name="Szabo L.J."/>
            <person name="Martin F."/>
        </authorList>
    </citation>
    <scope>NUCLEOTIDE SEQUENCE [LARGE SCALE GENOMIC DNA]</scope>
    <source>
        <strain evidence="14">98AG31 / pathotype 3-4-7</strain>
    </source>
</reference>
<dbReference type="Pfam" id="PF13086">
    <property type="entry name" value="AAA_11"/>
    <property type="match status" value="1"/>
</dbReference>
<dbReference type="RefSeq" id="XP_007414156.1">
    <property type="nucleotide sequence ID" value="XM_007414094.1"/>
</dbReference>
<dbReference type="SMART" id="SM00382">
    <property type="entry name" value="AAA"/>
    <property type="match status" value="1"/>
</dbReference>
<dbReference type="KEGG" id="mlr:MELLADRAFT_38533"/>
<keyword evidence="8" id="KW-0347">Helicase</keyword>
<dbReference type="STRING" id="747676.F4RYG5"/>
<dbReference type="PANTHER" id="PTHR43788">
    <property type="entry name" value="DNA2/NAM7 HELICASE FAMILY MEMBER"/>
    <property type="match status" value="1"/>
</dbReference>
<dbReference type="GO" id="GO:0016787">
    <property type="term" value="F:hydrolase activity"/>
    <property type="evidence" value="ECO:0007669"/>
    <property type="project" value="UniProtKB-KW"/>
</dbReference>
<dbReference type="GO" id="GO:0005524">
    <property type="term" value="F:ATP binding"/>
    <property type="evidence" value="ECO:0007669"/>
    <property type="project" value="UniProtKB-KW"/>
</dbReference>
<evidence type="ECO:0000313" key="13">
    <source>
        <dbReference type="EMBL" id="EGG02467.1"/>
    </source>
</evidence>
<keyword evidence="9" id="KW-0067">ATP-binding</keyword>
<dbReference type="PANTHER" id="PTHR43788:SF8">
    <property type="entry name" value="DNA-BINDING PROTEIN SMUBP-2"/>
    <property type="match status" value="1"/>
</dbReference>
<evidence type="ECO:0000256" key="4">
    <source>
        <dbReference type="ARBA" id="ARBA00012551"/>
    </source>
</evidence>
<dbReference type="GO" id="GO:0043601">
    <property type="term" value="C:nuclear replisome"/>
    <property type="evidence" value="ECO:0007669"/>
    <property type="project" value="EnsemblFungi"/>
</dbReference>
<dbReference type="Pfam" id="PF21138">
    <property type="entry name" value="SMUBP-2_HCS1_1B"/>
    <property type="match status" value="1"/>
</dbReference>
<dbReference type="InterPro" id="IPR050534">
    <property type="entry name" value="Coronavir_polyprotein_1ab"/>
</dbReference>
<dbReference type="Pfam" id="PF13087">
    <property type="entry name" value="AAA_12"/>
    <property type="match status" value="1"/>
</dbReference>
<evidence type="ECO:0000313" key="14">
    <source>
        <dbReference type="Proteomes" id="UP000001072"/>
    </source>
</evidence>
<dbReference type="HOGENOM" id="CLU_001666_8_2_1"/>
<comment type="subcellular location">
    <subcellularLocation>
        <location evidence="2">Cytoplasm</location>
    </subcellularLocation>
    <subcellularLocation>
        <location evidence="1">Nucleus</location>
    </subcellularLocation>
</comment>
<evidence type="ECO:0000256" key="5">
    <source>
        <dbReference type="ARBA" id="ARBA00022490"/>
    </source>
</evidence>
<sequence>MSTNTGLDKWLKAQLRLLRLERDSEKVEFDLLTSDKVKQGQTKLLERMGISIGGLGVKSTSIGLGGKTTIELERPAQYHTDPKIPYHTFRPGLPAGIIDHDLSSGKAKGVNTKTSKLDKITIIEGVVSKVSDTSITLFLSSNQDSNPPELPARCRIIKLADTGTFDRLESTIETLRISCEAEGIIEPSEDTHKDKAPEDTQKDKTESTNQATPENALGLNDSQQRAVRHALSPAPITLVFGPPGTGKTHTLVSIISALHARGDRILIAAASNLAIDNIAERLLAKQLPLTRLGHPARVLDSLSQSTLDHQCNTFDGSEIIRDLKVEINGKLNKLSAQGKDKLRGKARSTVYMDIKDLRKDYRQRERKHTDGIIKQARIVCATTHGAGSRQLENQVFDVVIIDESTQAYEAACWIPILKSKSKVILAGDPLQLPPTINLSERVGALTDLETTGKPTTKEKPTRRGFFMMKPPKSLEVTMFDRLLKSNTSISCLLDVQYRMHSMIMEFPSKQLYKGKLKAAESVAGHLLKDLPNVSESDNDGIADPVLFIDTAGSHMHDRIAEEGGDGSVMNENEANLVVKQVTDFLEAGLLPEQIMVLSPYSAQVALLSSLLKSLYPTLAIGSIDSCQGRENEAVILSLVRSNTEGVVGFLHETRRLNVAMTRAKRSLTIIGDSDTLSKGGDFLKKWMDWLENNAEVRVADS</sequence>
<dbReference type="GO" id="GO:0033203">
    <property type="term" value="C:DNA helicase A complex"/>
    <property type="evidence" value="ECO:0007669"/>
    <property type="project" value="EnsemblFungi"/>
</dbReference>
<dbReference type="eggNOG" id="KOG1803">
    <property type="taxonomic scope" value="Eukaryota"/>
</dbReference>
<dbReference type="VEuPathDB" id="FungiDB:MELLADRAFT_38533"/>
<evidence type="ECO:0000259" key="12">
    <source>
        <dbReference type="SMART" id="SM00382"/>
    </source>
</evidence>
<keyword evidence="5" id="KW-0963">Cytoplasm</keyword>
<gene>
    <name evidence="13" type="ORF">MELLADRAFT_38533</name>
</gene>
<evidence type="ECO:0000256" key="9">
    <source>
        <dbReference type="ARBA" id="ARBA00022840"/>
    </source>
</evidence>
<dbReference type="EMBL" id="GL883130">
    <property type="protein sequence ID" value="EGG02467.1"/>
    <property type="molecule type" value="Genomic_DNA"/>
</dbReference>
<dbReference type="GO" id="GO:0005737">
    <property type="term" value="C:cytoplasm"/>
    <property type="evidence" value="ECO:0007669"/>
    <property type="project" value="UniProtKB-SubCell"/>
</dbReference>
<dbReference type="InParanoid" id="F4RYG5"/>
<dbReference type="SUPFAM" id="SSF52540">
    <property type="entry name" value="P-loop containing nucleoside triphosphate hydrolases"/>
    <property type="match status" value="1"/>
</dbReference>
<dbReference type="CDD" id="cd18808">
    <property type="entry name" value="SF1_C_Upf1"/>
    <property type="match status" value="1"/>
</dbReference>
<dbReference type="Gene3D" id="2.40.30.270">
    <property type="match status" value="1"/>
</dbReference>
<evidence type="ECO:0000256" key="1">
    <source>
        <dbReference type="ARBA" id="ARBA00004123"/>
    </source>
</evidence>
<dbReference type="AlphaFoldDB" id="F4RYG5"/>
<name>F4RYG5_MELLP</name>
<dbReference type="InterPro" id="IPR027417">
    <property type="entry name" value="P-loop_NTPase"/>
</dbReference>
<feature type="region of interest" description="Disordered" evidence="11">
    <location>
        <begin position="183"/>
        <end position="223"/>
    </location>
</feature>
<proteinExistence type="inferred from homology"/>
<evidence type="ECO:0000256" key="3">
    <source>
        <dbReference type="ARBA" id="ARBA00007913"/>
    </source>
</evidence>
<dbReference type="InterPro" id="IPR003593">
    <property type="entry name" value="AAA+_ATPase"/>
</dbReference>
<evidence type="ECO:0000256" key="6">
    <source>
        <dbReference type="ARBA" id="ARBA00022741"/>
    </source>
</evidence>
<feature type="domain" description="AAA+ ATPase" evidence="12">
    <location>
        <begin position="233"/>
        <end position="448"/>
    </location>
</feature>
<feature type="compositionally biased region" description="Basic and acidic residues" evidence="11">
    <location>
        <begin position="189"/>
        <end position="206"/>
    </location>
</feature>
<protein>
    <recommendedName>
        <fullName evidence="4">DNA helicase</fullName>
        <ecNumber evidence="4">3.6.4.12</ecNumber>
    </recommendedName>
</protein>
<dbReference type="GeneID" id="18927726"/>
<dbReference type="EC" id="3.6.4.12" evidence="4"/>
<dbReference type="InterPro" id="IPR047187">
    <property type="entry name" value="SF1_C_Upf1"/>
</dbReference>
<dbReference type="OrthoDB" id="6730379at2759"/>
<dbReference type="InterPro" id="IPR041677">
    <property type="entry name" value="DNA2/NAM7_AAA_11"/>
</dbReference>
<dbReference type="GO" id="GO:0006301">
    <property type="term" value="P:DNA damage tolerance"/>
    <property type="evidence" value="ECO:0007669"/>
    <property type="project" value="EnsemblFungi"/>
</dbReference>
<accession>F4RYG5</accession>